<dbReference type="EMBL" id="JARBHA010000004">
    <property type="protein sequence ID" value="KAJ9701873.1"/>
    <property type="molecule type" value="Genomic_DNA"/>
</dbReference>
<feature type="repeat" description="PPR" evidence="3">
    <location>
        <begin position="64"/>
        <end position="98"/>
    </location>
</feature>
<keyword evidence="2" id="KW-0677">Repeat</keyword>
<evidence type="ECO:0000313" key="5">
    <source>
        <dbReference type="Proteomes" id="UP001168098"/>
    </source>
</evidence>
<evidence type="ECO:0008006" key="6">
    <source>
        <dbReference type="Google" id="ProtNLM"/>
    </source>
</evidence>
<protein>
    <recommendedName>
        <fullName evidence="6">Pentatricopeptide repeat-containing protein</fullName>
    </recommendedName>
</protein>
<organism evidence="4 5">
    <name type="scientific">Vitis rotundifolia</name>
    <name type="common">Muscadine grape</name>
    <dbReference type="NCBI Taxonomy" id="103349"/>
    <lineage>
        <taxon>Eukaryota</taxon>
        <taxon>Viridiplantae</taxon>
        <taxon>Streptophyta</taxon>
        <taxon>Embryophyta</taxon>
        <taxon>Tracheophyta</taxon>
        <taxon>Spermatophyta</taxon>
        <taxon>Magnoliopsida</taxon>
        <taxon>eudicotyledons</taxon>
        <taxon>Gunneridae</taxon>
        <taxon>Pentapetalae</taxon>
        <taxon>rosids</taxon>
        <taxon>Vitales</taxon>
        <taxon>Vitaceae</taxon>
        <taxon>Viteae</taxon>
        <taxon>Vitis</taxon>
    </lineage>
</organism>
<dbReference type="Proteomes" id="UP001168098">
    <property type="component" value="Unassembled WGS sequence"/>
</dbReference>
<accession>A0AA39DYU1</accession>
<dbReference type="PANTHER" id="PTHR47447">
    <property type="entry name" value="OS03G0856100 PROTEIN"/>
    <property type="match status" value="1"/>
</dbReference>
<dbReference type="InterPro" id="IPR002885">
    <property type="entry name" value="PPR_rpt"/>
</dbReference>
<evidence type="ECO:0000256" key="2">
    <source>
        <dbReference type="ARBA" id="ARBA00022737"/>
    </source>
</evidence>
<keyword evidence="5" id="KW-1185">Reference proteome</keyword>
<name>A0AA39DYU1_VITRO</name>
<dbReference type="NCBIfam" id="TIGR00756">
    <property type="entry name" value="PPR"/>
    <property type="match status" value="1"/>
</dbReference>
<comment type="similarity">
    <text evidence="1">Belongs to the PPR family. P subfamily.</text>
</comment>
<comment type="caution">
    <text evidence="4">The sequence shown here is derived from an EMBL/GenBank/DDBJ whole genome shotgun (WGS) entry which is preliminary data.</text>
</comment>
<evidence type="ECO:0000256" key="3">
    <source>
        <dbReference type="PROSITE-ProRule" id="PRU00708"/>
    </source>
</evidence>
<dbReference type="InterPro" id="IPR011990">
    <property type="entry name" value="TPR-like_helical_dom_sf"/>
</dbReference>
<dbReference type="AlphaFoldDB" id="A0AA39DYU1"/>
<sequence length="118" mass="13084">MPFGLPSVRSGPNLAAIKKGNCQTGQSKHGNGVDDQFRVLCMHGNLSQSMQLLDKSVKEGWVPNVFTYSFLLEAANKEREVEKAIRLLDEMTAEGGKPNLVNYNVLLTRPTGRYQQFG</sequence>
<evidence type="ECO:0000256" key="1">
    <source>
        <dbReference type="ARBA" id="ARBA00007626"/>
    </source>
</evidence>
<evidence type="ECO:0000313" key="4">
    <source>
        <dbReference type="EMBL" id="KAJ9701873.1"/>
    </source>
</evidence>
<proteinExistence type="inferred from homology"/>
<dbReference type="Pfam" id="PF13812">
    <property type="entry name" value="PPR_3"/>
    <property type="match status" value="1"/>
</dbReference>
<reference evidence="4 5" key="1">
    <citation type="journal article" date="2023" name="BMC Biotechnol.">
        <title>Vitis rotundifolia cv Carlos genome sequencing.</title>
        <authorList>
            <person name="Huff M."/>
            <person name="Hulse-Kemp A."/>
            <person name="Scheffler B."/>
            <person name="Youngblood R."/>
            <person name="Simpson S."/>
            <person name="Babiker E."/>
            <person name="Staton M."/>
        </authorList>
    </citation>
    <scope>NUCLEOTIDE SEQUENCE [LARGE SCALE GENOMIC DNA]</scope>
    <source>
        <tissue evidence="4">Leaf</tissue>
    </source>
</reference>
<dbReference type="PROSITE" id="PS51375">
    <property type="entry name" value="PPR"/>
    <property type="match status" value="1"/>
</dbReference>
<dbReference type="PANTHER" id="PTHR47447:SF22">
    <property type="entry name" value="TETRATRICOPEPTIDE-LIKE HELICAL DOMAIN SUPERFAMILY"/>
    <property type="match status" value="1"/>
</dbReference>
<dbReference type="Gene3D" id="1.25.40.10">
    <property type="entry name" value="Tetratricopeptide repeat domain"/>
    <property type="match status" value="1"/>
</dbReference>
<gene>
    <name evidence="4" type="ORF">PVL29_003897</name>
</gene>